<evidence type="ECO:0000259" key="3">
    <source>
        <dbReference type="Pfam" id="PF25166"/>
    </source>
</evidence>
<dbReference type="Pfam" id="PF06054">
    <property type="entry name" value="CoiA_nuc"/>
    <property type="match status" value="1"/>
</dbReference>
<comment type="caution">
    <text evidence="4">The sequence shown here is derived from an EMBL/GenBank/DDBJ whole genome shotgun (WGS) entry which is preliminary data.</text>
</comment>
<dbReference type="EMBL" id="WKKI01000039">
    <property type="protein sequence ID" value="MRX73620.1"/>
    <property type="molecule type" value="Genomic_DNA"/>
</dbReference>
<evidence type="ECO:0000313" key="4">
    <source>
        <dbReference type="EMBL" id="MRX73620.1"/>
    </source>
</evidence>
<dbReference type="InterPro" id="IPR010330">
    <property type="entry name" value="CoiA_nuc"/>
</dbReference>
<evidence type="ECO:0000259" key="2">
    <source>
        <dbReference type="Pfam" id="PF25164"/>
    </source>
</evidence>
<sequence length="434" mass="50639">MRKGFASEKVYEYSTSLKKRNARCISLFFTEIKGYQLFYRILGRKKKEGGKFVFTATLENGKLFSLLEKNYSRTQLEIFRNTQRFYCPHCRQQLQLKLGSMVRYHFAHVIEAGCNYGGEGESTYHQAGKKQLFQWLQEHGVECVLESYLKRIKQRPDILLPGRSAIEYQCSSISTNDITKRSRMFERLGLNVYWILAASSLNRTAASSFMLSGMQWLFLNKCSSSIYLPFYCPQSQRLLILSDIIPFSKRKAAANLHIYPLSSITPYRRFIQDKGIPGDWHRFIRRYRSVPLLHPSTEEKLLHKELYQTMQLPMQYIPSLAMFPLRTGCLFESSCYVWQTRILLYIERHKTFTENDLILFMKACVDKKLLSVRNLPFVKDIDFSAAVLDYLHILKEYKVLVENKGGCYVCTGIPWGRGAEDLQKRDSALFSNLD</sequence>
<dbReference type="InterPro" id="IPR057253">
    <property type="entry name" value="CoiA-like_N"/>
</dbReference>
<evidence type="ECO:0000313" key="5">
    <source>
        <dbReference type="Proteomes" id="UP000448867"/>
    </source>
</evidence>
<dbReference type="Pfam" id="PF25164">
    <property type="entry name" value="CoiA_N"/>
    <property type="match status" value="1"/>
</dbReference>
<accession>A0A7X2J1H6</accession>
<feature type="domain" description="Competence protein CoiA nuclease-like" evidence="1">
    <location>
        <begin position="121"/>
        <end position="266"/>
    </location>
</feature>
<proteinExistence type="predicted"/>
<dbReference type="InterPro" id="IPR057252">
    <property type="entry name" value="CoiA_C"/>
</dbReference>
<feature type="domain" description="Competence protein CoiA-like N-terminal" evidence="2">
    <location>
        <begin position="70"/>
        <end position="116"/>
    </location>
</feature>
<dbReference type="AlphaFoldDB" id="A0A7X2J1H6"/>
<organism evidence="4 5">
    <name type="scientific">Metabacillus lacus</name>
    <dbReference type="NCBI Taxonomy" id="1983721"/>
    <lineage>
        <taxon>Bacteria</taxon>
        <taxon>Bacillati</taxon>
        <taxon>Bacillota</taxon>
        <taxon>Bacilli</taxon>
        <taxon>Bacillales</taxon>
        <taxon>Bacillaceae</taxon>
        <taxon>Metabacillus</taxon>
    </lineage>
</organism>
<reference evidence="4 5" key="1">
    <citation type="submission" date="2019-11" db="EMBL/GenBank/DDBJ databases">
        <title>Bacillus lacus genome.</title>
        <authorList>
            <person name="Allen C.J."/>
            <person name="Newman J.D."/>
        </authorList>
    </citation>
    <scope>NUCLEOTIDE SEQUENCE [LARGE SCALE GENOMIC DNA]</scope>
    <source>
        <strain evidence="4 5">KCTC 33946</strain>
    </source>
</reference>
<feature type="domain" description="Competence protein CoiA C-terminal" evidence="3">
    <location>
        <begin position="279"/>
        <end position="409"/>
    </location>
</feature>
<gene>
    <name evidence="4" type="ORF">GJU40_15860</name>
</gene>
<evidence type="ECO:0000259" key="1">
    <source>
        <dbReference type="Pfam" id="PF06054"/>
    </source>
</evidence>
<dbReference type="Proteomes" id="UP000448867">
    <property type="component" value="Unassembled WGS sequence"/>
</dbReference>
<dbReference type="Pfam" id="PF25166">
    <property type="entry name" value="CoiA_C"/>
    <property type="match status" value="1"/>
</dbReference>
<keyword evidence="5" id="KW-1185">Reference proteome</keyword>
<protein>
    <recommendedName>
        <fullName evidence="6">Competence protein CoiA</fullName>
    </recommendedName>
</protein>
<name>A0A7X2J1H6_9BACI</name>
<evidence type="ECO:0008006" key="6">
    <source>
        <dbReference type="Google" id="ProtNLM"/>
    </source>
</evidence>